<protein>
    <recommendedName>
        <fullName evidence="3">Homeodomain-like domain-containing protein</fullName>
    </recommendedName>
</protein>
<evidence type="ECO:0000313" key="2">
    <source>
        <dbReference type="Proteomes" id="UP000316096"/>
    </source>
</evidence>
<organism evidence="1 2">
    <name type="scientific">Actinoallomurus bryophytorum</name>
    <dbReference type="NCBI Taxonomy" id="1490222"/>
    <lineage>
        <taxon>Bacteria</taxon>
        <taxon>Bacillati</taxon>
        <taxon>Actinomycetota</taxon>
        <taxon>Actinomycetes</taxon>
        <taxon>Streptosporangiales</taxon>
        <taxon>Thermomonosporaceae</taxon>
        <taxon>Actinoallomurus</taxon>
    </lineage>
</organism>
<comment type="caution">
    <text evidence="1">The sequence shown here is derived from an EMBL/GenBank/DDBJ whole genome shotgun (WGS) entry which is preliminary data.</text>
</comment>
<dbReference type="EMBL" id="VFOZ01000001">
    <property type="protein sequence ID" value="TQL96651.1"/>
    <property type="molecule type" value="Genomic_DNA"/>
</dbReference>
<proteinExistence type="predicted"/>
<dbReference type="OrthoDB" id="4299906at2"/>
<reference evidence="1 2" key="1">
    <citation type="submission" date="2019-06" db="EMBL/GenBank/DDBJ databases">
        <title>Sequencing the genomes of 1000 actinobacteria strains.</title>
        <authorList>
            <person name="Klenk H.-P."/>
        </authorList>
    </citation>
    <scope>NUCLEOTIDE SEQUENCE [LARGE SCALE GENOMIC DNA]</scope>
    <source>
        <strain evidence="1 2">DSM 102200</strain>
    </source>
</reference>
<evidence type="ECO:0000313" key="1">
    <source>
        <dbReference type="EMBL" id="TQL96651.1"/>
    </source>
</evidence>
<evidence type="ECO:0008006" key="3">
    <source>
        <dbReference type="Google" id="ProtNLM"/>
    </source>
</evidence>
<dbReference type="Proteomes" id="UP000316096">
    <property type="component" value="Unassembled WGS sequence"/>
</dbReference>
<gene>
    <name evidence="1" type="ORF">FB559_2194</name>
</gene>
<dbReference type="RefSeq" id="WP_141955488.1">
    <property type="nucleotide sequence ID" value="NZ_VFOZ01000001.1"/>
</dbReference>
<name>A0A543CHU0_9ACTN</name>
<sequence>MSTETTWSHAVQQITGQLTTLRESLQDAPIDQRLNALALLHRSFSEVHDLAQHEAIAAARAGGWSLRRIATALNCSHEQVRLMIN</sequence>
<dbReference type="AlphaFoldDB" id="A0A543CHU0"/>
<accession>A0A543CHU0</accession>
<keyword evidence="2" id="KW-1185">Reference proteome</keyword>